<dbReference type="RefSeq" id="WP_310764412.1">
    <property type="nucleotide sequence ID" value="NZ_CP134050.1"/>
</dbReference>
<evidence type="ECO:0000313" key="3">
    <source>
        <dbReference type="Proteomes" id="UP001256827"/>
    </source>
</evidence>
<gene>
    <name evidence="2" type="ORF">RGB73_19465</name>
</gene>
<keyword evidence="3" id="KW-1185">Reference proteome</keyword>
<keyword evidence="1" id="KW-0732">Signal</keyword>
<evidence type="ECO:0000313" key="2">
    <source>
        <dbReference type="EMBL" id="WNC12897.1"/>
    </source>
</evidence>
<feature type="signal peptide" evidence="1">
    <location>
        <begin position="1"/>
        <end position="29"/>
    </location>
</feature>
<evidence type="ECO:0000256" key="1">
    <source>
        <dbReference type="SAM" id="SignalP"/>
    </source>
</evidence>
<dbReference type="EMBL" id="CP134050">
    <property type="protein sequence ID" value="WNC12897.1"/>
    <property type="molecule type" value="Genomic_DNA"/>
</dbReference>
<accession>A0ABY9T1R8</accession>
<organism evidence="2 3">
    <name type="scientific">Brevibacillus brevis</name>
    <name type="common">Bacillus brevis</name>
    <dbReference type="NCBI Taxonomy" id="1393"/>
    <lineage>
        <taxon>Bacteria</taxon>
        <taxon>Bacillati</taxon>
        <taxon>Bacillota</taxon>
        <taxon>Bacilli</taxon>
        <taxon>Bacillales</taxon>
        <taxon>Paenibacillaceae</taxon>
        <taxon>Brevibacillus</taxon>
    </lineage>
</organism>
<sequence length="683" mass="75146">MKKWVVSALLVCLATGSLLSGISVSPALGASTTMKRNSQVSKPVQKPIHDRIVFNDYQVAGLSTGGWNWVKNDEFILPPDTPLDVDLTQTTYGSGTNVNRYEVFLDGTELTAFRGEKHANQSTLKWEVPRFTIPSSKLTAGIHTLTFVVKDGNAQSSTVSVRFRVEAQNYPFIYEGEKPTGETVPSGGTAAIFGLFGSKSFTSAVQGTWKLTNKTTGTEMRSVAGTLFSTGTLQKGEYELLFLPDDGSLTPWSVAIQVGLAELYLGKDENGQKLSQNQLITAPEAPGSVQLYSPFPGRWWVNGTGQTLTDSQSIEVAIPEMLAGMKINVTFQPNQDQESSYDWMSTESTVQIQIPGTPEACGPASATATMDVLMQNNEKSSLLVERQDLYSSDVTVRLYQNPIHLIWLTTAADHVKYGSEADDEEGPGVWAVDNIIVDSAKLNWDHTALKLSSLNPGRYKINYYSKREPSKSWCGYIQVIEDVPPISSAPVCDPGEAGVAPVPTKMRFVSKSGKEYRDGDRIVVEGESDLSDLSELELMSTHVESKGTKRITLNKSSKTDRRYVHIPNLVWEDGKTPMGAAQGQGTMESSNEVEISYNDDVLTKLKPRILRTDGEKEANEGVDSLDLKQIIDFHDRKPGVYTIKVTNTLGYQSCKVISYLKSYKKDTDFIEQEQTLTLTIDVQ</sequence>
<proteinExistence type="predicted"/>
<reference evidence="2 3" key="1">
    <citation type="submission" date="2023-09" db="EMBL/GenBank/DDBJ databases">
        <title>Complete Genome and Methylome dissection of Bacillus brevis NEB573 original source of BbsI restriction endonuclease.</title>
        <authorList>
            <person name="Fomenkov A."/>
            <person name="Roberts R.D."/>
        </authorList>
    </citation>
    <scope>NUCLEOTIDE SEQUENCE [LARGE SCALE GENOMIC DNA]</scope>
    <source>
        <strain evidence="2 3">NEB573</strain>
    </source>
</reference>
<feature type="chain" id="PRO_5046251930" evidence="1">
    <location>
        <begin position="30"/>
        <end position="683"/>
    </location>
</feature>
<protein>
    <submittedName>
        <fullName evidence="2">Uncharacterized protein</fullName>
    </submittedName>
</protein>
<name>A0ABY9T1R8_BREBE</name>
<dbReference type="Proteomes" id="UP001256827">
    <property type="component" value="Chromosome"/>
</dbReference>